<dbReference type="PROSITE" id="PS50110">
    <property type="entry name" value="RESPONSE_REGULATORY"/>
    <property type="match status" value="1"/>
</dbReference>
<gene>
    <name evidence="6" type="primary">algR</name>
    <name evidence="6" type="ORF">MECH1_V1_2766</name>
</gene>
<dbReference type="SMART" id="SM00850">
    <property type="entry name" value="LytTR"/>
    <property type="match status" value="1"/>
</dbReference>
<keyword evidence="1" id="KW-0902">Two-component regulatory system</keyword>
<dbReference type="PANTHER" id="PTHR48111:SF69">
    <property type="entry name" value="RESPONSE REGULATOR RECEIVER"/>
    <property type="match status" value="1"/>
</dbReference>
<reference evidence="6 7" key="1">
    <citation type="submission" date="2024-04" db="EMBL/GenBank/DDBJ databases">
        <authorList>
            <person name="Cremers G."/>
        </authorList>
    </citation>
    <scope>NUCLEOTIDE SEQUENCE [LARGE SCALE GENOMIC DNA]</scope>
    <source>
        <strain evidence="6">MeCH1-AG</strain>
    </source>
</reference>
<organism evidence="6 7">
    <name type="scientific">Candidatus Methylocalor cossyra</name>
    <dbReference type="NCBI Taxonomy" id="3108543"/>
    <lineage>
        <taxon>Bacteria</taxon>
        <taxon>Pseudomonadati</taxon>
        <taxon>Pseudomonadota</taxon>
        <taxon>Gammaproteobacteria</taxon>
        <taxon>Methylococcales</taxon>
        <taxon>Methylococcaceae</taxon>
        <taxon>Candidatus Methylocalor</taxon>
    </lineage>
</organism>
<evidence type="ECO:0000313" key="7">
    <source>
        <dbReference type="Proteomes" id="UP001497493"/>
    </source>
</evidence>
<feature type="modified residue" description="4-aspartylphosphate" evidence="3">
    <location>
        <position position="54"/>
    </location>
</feature>
<keyword evidence="7" id="KW-1185">Reference proteome</keyword>
<dbReference type="SMART" id="SM00448">
    <property type="entry name" value="REC"/>
    <property type="match status" value="1"/>
</dbReference>
<evidence type="ECO:0000256" key="1">
    <source>
        <dbReference type="ARBA" id="ARBA00023012"/>
    </source>
</evidence>
<evidence type="ECO:0000259" key="5">
    <source>
        <dbReference type="PROSITE" id="PS50930"/>
    </source>
</evidence>
<accession>A0ABM9NLM5</accession>
<dbReference type="PROSITE" id="PS50930">
    <property type="entry name" value="HTH_LYTTR"/>
    <property type="match status" value="1"/>
</dbReference>
<dbReference type="SUPFAM" id="SSF52172">
    <property type="entry name" value="CheY-like"/>
    <property type="match status" value="1"/>
</dbReference>
<proteinExistence type="predicted"/>
<dbReference type="RefSeq" id="WP_348758051.1">
    <property type="nucleotide sequence ID" value="NZ_OZ026884.1"/>
</dbReference>
<evidence type="ECO:0000256" key="3">
    <source>
        <dbReference type="PROSITE-ProRule" id="PRU00169"/>
    </source>
</evidence>
<dbReference type="Pfam" id="PF00072">
    <property type="entry name" value="Response_reg"/>
    <property type="match status" value="1"/>
</dbReference>
<name>A0ABM9NLM5_9GAMM</name>
<dbReference type="Gene3D" id="3.40.50.2300">
    <property type="match status" value="1"/>
</dbReference>
<dbReference type="InterPro" id="IPR001789">
    <property type="entry name" value="Sig_transdc_resp-reg_receiver"/>
</dbReference>
<dbReference type="InterPro" id="IPR039420">
    <property type="entry name" value="WalR-like"/>
</dbReference>
<feature type="domain" description="HTH LytTR-type" evidence="5">
    <location>
        <begin position="152"/>
        <end position="245"/>
    </location>
</feature>
<evidence type="ECO:0000256" key="2">
    <source>
        <dbReference type="ARBA" id="ARBA00023125"/>
    </source>
</evidence>
<keyword evidence="3" id="KW-0597">Phosphoprotein</keyword>
<evidence type="ECO:0000259" key="4">
    <source>
        <dbReference type="PROSITE" id="PS50110"/>
    </source>
</evidence>
<feature type="domain" description="Response regulatory" evidence="4">
    <location>
        <begin position="2"/>
        <end position="117"/>
    </location>
</feature>
<dbReference type="Pfam" id="PF04397">
    <property type="entry name" value="LytTR"/>
    <property type="match status" value="1"/>
</dbReference>
<dbReference type="Proteomes" id="UP001497493">
    <property type="component" value="Chromosome"/>
</dbReference>
<dbReference type="PANTHER" id="PTHR48111">
    <property type="entry name" value="REGULATOR OF RPOS"/>
    <property type="match status" value="1"/>
</dbReference>
<dbReference type="InterPro" id="IPR011006">
    <property type="entry name" value="CheY-like_superfamily"/>
</dbReference>
<dbReference type="EMBL" id="OZ026884">
    <property type="protein sequence ID" value="CAL1241542.1"/>
    <property type="molecule type" value="Genomic_DNA"/>
</dbReference>
<evidence type="ECO:0000313" key="6">
    <source>
        <dbReference type="EMBL" id="CAL1241542.1"/>
    </source>
</evidence>
<sequence length="251" mass="27704">MRVLIADDEAAARRRLRELLERIDPTLEISGEAADGGEALRLIAATAPDLVLLDIRMPGLDGLEAARQVARLAEPPAVIFVTAYDDYALDAFEASAVDYLLKPVREQRLAAALGKARRFTPTAWRALEAALPKDQRPLRHYLCSQGSGGLSLIPLASVLYFRAESKYTTVRTRDGEFLIEDSLQTLEQEFGDRFVRIHRKALVAVDSIAGLRKSVSGVELRLSGVPEALPVSRRHLPSVRARLRQLAETRG</sequence>
<protein>
    <submittedName>
        <fullName evidence="6">Positive alginate biosynthesis regulatory protein</fullName>
    </submittedName>
</protein>
<keyword evidence="2" id="KW-0238">DNA-binding</keyword>
<dbReference type="InterPro" id="IPR007492">
    <property type="entry name" value="LytTR_DNA-bd_dom"/>
</dbReference>
<dbReference type="Gene3D" id="2.40.50.1020">
    <property type="entry name" value="LytTr DNA-binding domain"/>
    <property type="match status" value="1"/>
</dbReference>